<evidence type="ECO:0000313" key="2">
    <source>
        <dbReference type="Proteomes" id="UP000439123"/>
    </source>
</evidence>
<dbReference type="Proteomes" id="UP000439123">
    <property type="component" value="Unassembled WGS sequence"/>
</dbReference>
<gene>
    <name evidence="1" type="ORF">AERO8C_160060</name>
</gene>
<dbReference type="EMBL" id="CABWLC010000008">
    <property type="protein sequence ID" value="VXA83907.1"/>
    <property type="molecule type" value="Genomic_DNA"/>
</dbReference>
<dbReference type="AlphaFoldDB" id="A0A653KX82"/>
<accession>A0A653KX82</accession>
<protein>
    <submittedName>
        <fullName evidence="1">Uncharacterized protein</fullName>
    </submittedName>
</protein>
<sequence length="23" mass="2491">MAAFLYLVGQPLEEITPDGIESP</sequence>
<proteinExistence type="predicted"/>
<organism evidence="1 2">
    <name type="scientific">Aeromonas veronii</name>
    <dbReference type="NCBI Taxonomy" id="654"/>
    <lineage>
        <taxon>Bacteria</taxon>
        <taxon>Pseudomonadati</taxon>
        <taxon>Pseudomonadota</taxon>
        <taxon>Gammaproteobacteria</taxon>
        <taxon>Aeromonadales</taxon>
        <taxon>Aeromonadaceae</taxon>
        <taxon>Aeromonas</taxon>
    </lineage>
</organism>
<reference evidence="1 2" key="1">
    <citation type="submission" date="2019-10" db="EMBL/GenBank/DDBJ databases">
        <authorList>
            <person name="Karimi E."/>
        </authorList>
    </citation>
    <scope>NUCLEOTIDE SEQUENCE [LARGE SCALE GENOMIC DNA]</scope>
    <source>
        <strain evidence="1">Aeromonas sp. 8C</strain>
    </source>
</reference>
<evidence type="ECO:0000313" key="1">
    <source>
        <dbReference type="EMBL" id="VXA83907.1"/>
    </source>
</evidence>
<name>A0A653KX82_AERVE</name>